<dbReference type="OrthoDB" id="4464568at2"/>
<dbReference type="EMBL" id="FTNF01000020">
    <property type="protein sequence ID" value="SIR81986.1"/>
    <property type="molecule type" value="Genomic_DNA"/>
</dbReference>
<evidence type="ECO:0000313" key="2">
    <source>
        <dbReference type="EMBL" id="SIR81986.1"/>
    </source>
</evidence>
<keyword evidence="1" id="KW-1133">Transmembrane helix</keyword>
<keyword evidence="1" id="KW-0472">Membrane</keyword>
<feature type="transmembrane region" description="Helical" evidence="1">
    <location>
        <begin position="106"/>
        <end position="125"/>
    </location>
</feature>
<protein>
    <submittedName>
        <fullName evidence="2">Uncharacterized protein</fullName>
    </submittedName>
</protein>
<dbReference type="Proteomes" id="UP000186004">
    <property type="component" value="Unassembled WGS sequence"/>
</dbReference>
<reference evidence="2 3" key="1">
    <citation type="submission" date="2017-01" db="EMBL/GenBank/DDBJ databases">
        <authorList>
            <person name="Mah S.A."/>
            <person name="Swanson W.J."/>
            <person name="Moy G.W."/>
            <person name="Vacquier V.D."/>
        </authorList>
    </citation>
    <scope>NUCLEOTIDE SEQUENCE [LARGE SCALE GENOMIC DNA]</scope>
    <source>
        <strain evidence="2 3">DSM 45758</strain>
    </source>
</reference>
<proteinExistence type="predicted"/>
<dbReference type="AlphaFoldDB" id="A0A1N7E1R7"/>
<feature type="transmembrane region" description="Helical" evidence="1">
    <location>
        <begin position="145"/>
        <end position="165"/>
    </location>
</feature>
<feature type="transmembrane region" description="Helical" evidence="1">
    <location>
        <begin position="45"/>
        <end position="67"/>
    </location>
</feature>
<evidence type="ECO:0000313" key="3">
    <source>
        <dbReference type="Proteomes" id="UP000186004"/>
    </source>
</evidence>
<sequence>MREALARLRATYGAGPRHLLVLLLCFVVTGWVALRVAGEATAGRMLLWFIGAVVLHDLLLFPVYALVDRVLRAAVGVPARPAAPDPRPSHARRVPVRLALLNHVRLPALGAGLLFLVYLPGVLGWGADTYRAATARERIPFLGRWLAVTGILFLISAVVFLLRWLRRRAVQRRPGPPG</sequence>
<keyword evidence="1" id="KW-0812">Transmembrane</keyword>
<dbReference type="STRING" id="1198245.SAMN05444858_1205"/>
<accession>A0A1N7E1R7</accession>
<dbReference type="RefSeq" id="WP_076473123.1">
    <property type="nucleotide sequence ID" value="NZ_FTNF01000020.1"/>
</dbReference>
<evidence type="ECO:0000256" key="1">
    <source>
        <dbReference type="SAM" id="Phobius"/>
    </source>
</evidence>
<gene>
    <name evidence="2" type="ORF">SAMN05444858_1205</name>
</gene>
<keyword evidence="3" id="KW-1185">Reference proteome</keyword>
<name>A0A1N7E1R7_9ACTN</name>
<organism evidence="2 3">
    <name type="scientific">Micromonospora avicenniae</name>
    <dbReference type="NCBI Taxonomy" id="1198245"/>
    <lineage>
        <taxon>Bacteria</taxon>
        <taxon>Bacillati</taxon>
        <taxon>Actinomycetota</taxon>
        <taxon>Actinomycetes</taxon>
        <taxon>Micromonosporales</taxon>
        <taxon>Micromonosporaceae</taxon>
        <taxon>Micromonospora</taxon>
    </lineage>
</organism>